<dbReference type="Proteomes" id="UP000236729">
    <property type="component" value="Unassembled WGS sequence"/>
</dbReference>
<feature type="compositionally biased region" description="Basic and acidic residues" evidence="1">
    <location>
        <begin position="205"/>
        <end position="218"/>
    </location>
</feature>
<dbReference type="EMBL" id="FOME01000001">
    <property type="protein sequence ID" value="SFC70942.1"/>
    <property type="molecule type" value="Genomic_DNA"/>
</dbReference>
<organism evidence="4 7">
    <name type="scientific">Saccharopolyspora kobensis</name>
    <dbReference type="NCBI Taxonomy" id="146035"/>
    <lineage>
        <taxon>Bacteria</taxon>
        <taxon>Bacillati</taxon>
        <taxon>Actinomycetota</taxon>
        <taxon>Actinomycetes</taxon>
        <taxon>Pseudonocardiales</taxon>
        <taxon>Pseudonocardiaceae</taxon>
        <taxon>Saccharopolyspora</taxon>
    </lineage>
</organism>
<dbReference type="SMART" id="SM00710">
    <property type="entry name" value="PbH1"/>
    <property type="match status" value="3"/>
</dbReference>
<dbReference type="Pfam" id="PF13229">
    <property type="entry name" value="Beta_helix"/>
    <property type="match status" value="1"/>
</dbReference>
<evidence type="ECO:0000259" key="3">
    <source>
        <dbReference type="Pfam" id="PF13229"/>
    </source>
</evidence>
<feature type="signal peptide" evidence="2">
    <location>
        <begin position="1"/>
        <end position="26"/>
    </location>
</feature>
<dbReference type="Gene3D" id="2.160.20.10">
    <property type="entry name" value="Single-stranded right-handed beta-helix, Pectin lyase-like"/>
    <property type="match status" value="1"/>
</dbReference>
<accession>A0A1H5URN5</accession>
<dbReference type="EMBL" id="FNVB01000002">
    <property type="protein sequence ID" value="SEF77098.1"/>
    <property type="molecule type" value="Genomic_DNA"/>
</dbReference>
<reference evidence="6 7" key="2">
    <citation type="submission" date="2016-10" db="EMBL/GenBank/DDBJ databases">
        <authorList>
            <person name="Varghese N."/>
            <person name="Submissions S."/>
        </authorList>
    </citation>
    <scope>NUCLEOTIDE SEQUENCE [LARGE SCALE GENOMIC DNA]</scope>
    <source>
        <strain evidence="7">ATCC 20501</strain>
        <strain evidence="5 6">CGMCC 4.3529</strain>
    </source>
</reference>
<evidence type="ECO:0000256" key="2">
    <source>
        <dbReference type="SAM" id="SignalP"/>
    </source>
</evidence>
<dbReference type="InterPro" id="IPR039448">
    <property type="entry name" value="Beta_helix"/>
</dbReference>
<proteinExistence type="predicted"/>
<evidence type="ECO:0000256" key="1">
    <source>
        <dbReference type="SAM" id="MobiDB-lite"/>
    </source>
</evidence>
<evidence type="ECO:0000313" key="4">
    <source>
        <dbReference type="EMBL" id="SEF77098.1"/>
    </source>
</evidence>
<name>A0A1H5URN5_9PSEU</name>
<dbReference type="SMR" id="A0A1H5URN5"/>
<dbReference type="AlphaFoldDB" id="A0A1H5URN5"/>
<accession>A0A1I1LEK1</accession>
<dbReference type="InterPro" id="IPR011050">
    <property type="entry name" value="Pectin_lyase_fold/virulence"/>
</dbReference>
<keyword evidence="6" id="KW-1185">Reference proteome</keyword>
<dbReference type="InterPro" id="IPR012334">
    <property type="entry name" value="Pectin_lyas_fold"/>
</dbReference>
<protein>
    <submittedName>
        <fullName evidence="4">Right handed beta helix region</fullName>
    </submittedName>
</protein>
<dbReference type="SUPFAM" id="SSF51126">
    <property type="entry name" value="Pectin lyase-like"/>
    <property type="match status" value="1"/>
</dbReference>
<gene>
    <name evidence="4" type="ORF">SAMN02982929_00603</name>
    <name evidence="5" type="ORF">SAMN05216506_1011467</name>
</gene>
<reference evidence="4" key="1">
    <citation type="submission" date="2016-10" db="EMBL/GenBank/DDBJ databases">
        <authorList>
            <person name="de Groot N.N."/>
        </authorList>
    </citation>
    <scope>NUCLEOTIDE SEQUENCE [LARGE SCALE GENOMIC DNA]</scope>
    <source>
        <strain evidence="4">ATCC 20501</strain>
    </source>
</reference>
<feature type="region of interest" description="Disordered" evidence="1">
    <location>
        <begin position="193"/>
        <end position="218"/>
    </location>
</feature>
<keyword evidence="2" id="KW-0732">Signal</keyword>
<dbReference type="Proteomes" id="UP000199690">
    <property type="component" value="Unassembled WGS sequence"/>
</dbReference>
<dbReference type="InterPro" id="IPR006626">
    <property type="entry name" value="PbH1"/>
</dbReference>
<feature type="chain" id="PRO_5030028011" evidence="2">
    <location>
        <begin position="27"/>
        <end position="343"/>
    </location>
</feature>
<feature type="domain" description="Right handed beta helix" evidence="3">
    <location>
        <begin position="109"/>
        <end position="182"/>
    </location>
</feature>
<evidence type="ECO:0000313" key="5">
    <source>
        <dbReference type="EMBL" id="SFC70942.1"/>
    </source>
</evidence>
<evidence type="ECO:0000313" key="7">
    <source>
        <dbReference type="Proteomes" id="UP000236729"/>
    </source>
</evidence>
<sequence>MSTSRLRRIAVLTAGLALTATATAVAAERAVIPVSSAEELVQALAQAEPGDTIELAPGDYDGTFFTTLSGTEAAPITLTGPADAVLSNTQKGCDPNVPDGRDVTYCGYGLHLNGANHWRLRGFTVEKSAKGIVLDRSNNNVIDGVEVRETGDEGVHFRATSSDNVIQNSYVHNTGTEQPQYGEGLYFGSAESNWDKYGDAPGQPDRSDRNKALDNRLGPDVRAEHVDIKEGTAAGEVLRNSFDGQGMTGQNSAESWVSAKGNGYQISGNRGVRSFEHGFKVIQRVDGWGCRNVFHDNHADVQAAGYGFQLPHDERCGDQRNEVYRDNTVLNAGAGFSDVEPIG</sequence>
<evidence type="ECO:0000313" key="6">
    <source>
        <dbReference type="Proteomes" id="UP000199690"/>
    </source>
</evidence>
<dbReference type="RefSeq" id="WP_177247414.1">
    <property type="nucleotide sequence ID" value="NZ_FNVB01000002.1"/>
</dbReference>